<dbReference type="InterPro" id="IPR036390">
    <property type="entry name" value="WH_DNA-bd_sf"/>
</dbReference>
<organism evidence="1 2">
    <name type="scientific">Devosia geojensis</name>
    <dbReference type="NCBI Taxonomy" id="443610"/>
    <lineage>
        <taxon>Bacteria</taxon>
        <taxon>Pseudomonadati</taxon>
        <taxon>Pseudomonadota</taxon>
        <taxon>Alphaproteobacteria</taxon>
        <taxon>Hyphomicrobiales</taxon>
        <taxon>Devosiaceae</taxon>
        <taxon>Devosia</taxon>
    </lineage>
</organism>
<sequence>MQHNGLRKANERAVLSIVAFNPGVSNAEISRLSGLAPQTVSAILADVEKAGLISRGQVLRGRRGQPATPIFLRPDGRYCLGCEIGWRHLQSVLINLHGEVQVERQDVHDFPDARTIVGRVGEHARALAETLAPEARGRLAGLGIAMPTYIWRTIEEVGADAEQVRLWQELDLTRALSAETGLEVTIYNDGNAACWSELIATPRPRPSDVIYFLVSHFIAAGVIGQGTLWEGPSGNSANLGSMLIDARDDGPRVAHHVASLGALADRLEAAGRPRPVGPYGAWDWDGFEPVLGEWLEAGAVALARVIFNTAVVIEAKVAVIDGAMPRPVVERLVERVVHHLGTLPSTSLGPPQVMGGRLGPLAPAIGAAELPLYRRYLSRSLADITG</sequence>
<proteinExistence type="predicted"/>
<dbReference type="Pfam" id="PF13412">
    <property type="entry name" value="HTH_24"/>
    <property type="match status" value="1"/>
</dbReference>
<dbReference type="PATRIC" id="fig|443610.3.peg.2695"/>
<dbReference type="PANTHER" id="PTHR18964">
    <property type="entry name" value="ROK (REPRESSOR, ORF, KINASE) FAMILY"/>
    <property type="match status" value="1"/>
</dbReference>
<dbReference type="Gene3D" id="3.30.420.40">
    <property type="match status" value="2"/>
</dbReference>
<dbReference type="Proteomes" id="UP000033632">
    <property type="component" value="Unassembled WGS sequence"/>
</dbReference>
<dbReference type="InterPro" id="IPR000600">
    <property type="entry name" value="ROK"/>
</dbReference>
<reference evidence="1 2" key="1">
    <citation type="submission" date="2015-03" db="EMBL/GenBank/DDBJ databases">
        <authorList>
            <person name="Hassan Y.I."/>
            <person name="Lepp D."/>
            <person name="Li X.-Z."/>
            <person name="Zhou T."/>
        </authorList>
    </citation>
    <scope>NUCLEOTIDE SEQUENCE [LARGE SCALE GENOMIC DNA]</scope>
    <source>
        <strain evidence="1 2">BD-c194</strain>
    </source>
</reference>
<dbReference type="SUPFAM" id="SSF53067">
    <property type="entry name" value="Actin-like ATPase domain"/>
    <property type="match status" value="1"/>
</dbReference>
<name>A0A0F5FXI5_9HYPH</name>
<dbReference type="EMBL" id="JZEX01000022">
    <property type="protein sequence ID" value="KKB13559.1"/>
    <property type="molecule type" value="Genomic_DNA"/>
</dbReference>
<comment type="caution">
    <text evidence="1">The sequence shown here is derived from an EMBL/GenBank/DDBJ whole genome shotgun (WGS) entry which is preliminary data.</text>
</comment>
<keyword evidence="2" id="KW-1185">Reference proteome</keyword>
<dbReference type="RefSeq" id="WP_046106752.1">
    <property type="nucleotide sequence ID" value="NZ_JZEX01000022.1"/>
</dbReference>
<dbReference type="InterPro" id="IPR043129">
    <property type="entry name" value="ATPase_NBD"/>
</dbReference>
<gene>
    <name evidence="1" type="ORF">VE25_01175</name>
</gene>
<dbReference type="OrthoDB" id="49685at2"/>
<dbReference type="SUPFAM" id="SSF46785">
    <property type="entry name" value="Winged helix' DNA-binding domain"/>
    <property type="match status" value="1"/>
</dbReference>
<evidence type="ECO:0008006" key="3">
    <source>
        <dbReference type="Google" id="ProtNLM"/>
    </source>
</evidence>
<dbReference type="PANTHER" id="PTHR18964:SF169">
    <property type="entry name" value="N-ACETYLMANNOSAMINE KINASE"/>
    <property type="match status" value="1"/>
</dbReference>
<dbReference type="Gene3D" id="1.10.10.10">
    <property type="entry name" value="Winged helix-like DNA-binding domain superfamily/Winged helix DNA-binding domain"/>
    <property type="match status" value="1"/>
</dbReference>
<protein>
    <recommendedName>
        <fullName evidence="3">HTH marR-type domain-containing protein</fullName>
    </recommendedName>
</protein>
<dbReference type="Pfam" id="PF00480">
    <property type="entry name" value="ROK"/>
    <property type="match status" value="1"/>
</dbReference>
<dbReference type="STRING" id="443610.VE25_01175"/>
<dbReference type="GO" id="GO:0009384">
    <property type="term" value="F:N-acylmannosamine kinase activity"/>
    <property type="evidence" value="ECO:0007669"/>
    <property type="project" value="TreeGrafter"/>
</dbReference>
<dbReference type="AlphaFoldDB" id="A0A0F5FXI5"/>
<accession>A0A0F5FXI5</accession>
<evidence type="ECO:0000313" key="1">
    <source>
        <dbReference type="EMBL" id="KKB13559.1"/>
    </source>
</evidence>
<evidence type="ECO:0000313" key="2">
    <source>
        <dbReference type="Proteomes" id="UP000033632"/>
    </source>
</evidence>
<dbReference type="GO" id="GO:0019262">
    <property type="term" value="P:N-acetylneuraminate catabolic process"/>
    <property type="evidence" value="ECO:0007669"/>
    <property type="project" value="TreeGrafter"/>
</dbReference>
<dbReference type="InterPro" id="IPR036388">
    <property type="entry name" value="WH-like_DNA-bd_sf"/>
</dbReference>